<dbReference type="AlphaFoldDB" id="A0A8S9M073"/>
<comment type="caution">
    <text evidence="1">The sequence shown here is derived from an EMBL/GenBank/DDBJ whole genome shotgun (WGS) entry which is preliminary data.</text>
</comment>
<gene>
    <name evidence="1" type="ORF">F2Q70_00010177</name>
</gene>
<name>A0A8S9M073_BRACR</name>
<sequence length="63" mass="7411">MCRHFPSKADPIISIRRPLNLEPLRSCDLALMRARSRDWRMREGNSLNRNDIEDPFDSTRLIG</sequence>
<accession>A0A8S9M073</accession>
<reference evidence="1" key="1">
    <citation type="submission" date="2019-12" db="EMBL/GenBank/DDBJ databases">
        <title>Genome sequencing and annotation of Brassica cretica.</title>
        <authorList>
            <person name="Studholme D.J."/>
            <person name="Sarris P.F."/>
        </authorList>
    </citation>
    <scope>NUCLEOTIDE SEQUENCE</scope>
    <source>
        <strain evidence="1">PFS-102/07</strain>
        <tissue evidence="1">Leaf</tissue>
    </source>
</reference>
<organism evidence="1">
    <name type="scientific">Brassica cretica</name>
    <name type="common">Mustard</name>
    <dbReference type="NCBI Taxonomy" id="69181"/>
    <lineage>
        <taxon>Eukaryota</taxon>
        <taxon>Viridiplantae</taxon>
        <taxon>Streptophyta</taxon>
        <taxon>Embryophyta</taxon>
        <taxon>Tracheophyta</taxon>
        <taxon>Spermatophyta</taxon>
        <taxon>Magnoliopsida</taxon>
        <taxon>eudicotyledons</taxon>
        <taxon>Gunneridae</taxon>
        <taxon>Pentapetalae</taxon>
        <taxon>rosids</taxon>
        <taxon>malvids</taxon>
        <taxon>Brassicales</taxon>
        <taxon>Brassicaceae</taxon>
        <taxon>Brassiceae</taxon>
        <taxon>Brassica</taxon>
    </lineage>
</organism>
<proteinExistence type="predicted"/>
<protein>
    <submittedName>
        <fullName evidence="1">Uncharacterized protein</fullName>
    </submittedName>
</protein>
<evidence type="ECO:0000313" key="1">
    <source>
        <dbReference type="EMBL" id="KAF2612232.1"/>
    </source>
</evidence>
<dbReference type="EMBL" id="QGKY02000089">
    <property type="protein sequence ID" value="KAF2612232.1"/>
    <property type="molecule type" value="Genomic_DNA"/>
</dbReference>